<name>A0A6C2U4K1_PONDE</name>
<keyword evidence="3 9" id="KW-0808">Transferase</keyword>
<evidence type="ECO:0000313" key="13">
    <source>
        <dbReference type="Proteomes" id="UP000366872"/>
    </source>
</evidence>
<dbReference type="CDD" id="cd04916">
    <property type="entry name" value="ACT_AKiii-YclM-BS_2"/>
    <property type="match status" value="1"/>
</dbReference>
<evidence type="ECO:0000256" key="1">
    <source>
        <dbReference type="ARBA" id="ARBA00004766"/>
    </source>
</evidence>
<comment type="similarity">
    <text evidence="2 9">Belongs to the aspartokinase family.</text>
</comment>
<dbReference type="PROSITE" id="PS00324">
    <property type="entry name" value="ASPARTOKINASE"/>
    <property type="match status" value="1"/>
</dbReference>
<dbReference type="UniPathway" id="UPA00050">
    <property type="reaction ID" value="UER00461"/>
</dbReference>
<dbReference type="Gene3D" id="3.30.2130.10">
    <property type="entry name" value="VC0802-like"/>
    <property type="match status" value="1"/>
</dbReference>
<dbReference type="Pfam" id="PF22468">
    <property type="entry name" value="ACT_9"/>
    <property type="match status" value="1"/>
</dbReference>
<comment type="catalytic activity">
    <reaction evidence="7 9">
        <text>L-aspartate + ATP = 4-phospho-L-aspartate + ADP</text>
        <dbReference type="Rhea" id="RHEA:23776"/>
        <dbReference type="ChEBI" id="CHEBI:29991"/>
        <dbReference type="ChEBI" id="CHEBI:30616"/>
        <dbReference type="ChEBI" id="CHEBI:57535"/>
        <dbReference type="ChEBI" id="CHEBI:456216"/>
        <dbReference type="EC" id="2.7.2.4"/>
    </reaction>
</comment>
<proteinExistence type="inferred from homology"/>
<dbReference type="CDD" id="cd04911">
    <property type="entry name" value="ACT_AKiii-YclM-BS_1"/>
    <property type="match status" value="1"/>
</dbReference>
<dbReference type="InterPro" id="IPR035804">
    <property type="entry name" value="AKIII_YclM_N"/>
</dbReference>
<feature type="binding site" evidence="8">
    <location>
        <position position="62"/>
    </location>
    <ligand>
        <name>substrate</name>
    </ligand>
</feature>
<dbReference type="EMBL" id="CAAHFG010000001">
    <property type="protein sequence ID" value="VGO14444.1"/>
    <property type="molecule type" value="Genomic_DNA"/>
</dbReference>
<dbReference type="PIRSF" id="PIRSF000726">
    <property type="entry name" value="Asp_kin"/>
    <property type="match status" value="1"/>
</dbReference>
<dbReference type="PANTHER" id="PTHR21499:SF67">
    <property type="entry name" value="ASPARTOKINASE 3"/>
    <property type="match status" value="1"/>
</dbReference>
<keyword evidence="10" id="KW-0028">Amino-acid biosynthesis</keyword>
<dbReference type="PROSITE" id="PS51671">
    <property type="entry name" value="ACT"/>
    <property type="match status" value="1"/>
</dbReference>
<dbReference type="GO" id="GO:0009088">
    <property type="term" value="P:threonine biosynthetic process"/>
    <property type="evidence" value="ECO:0007669"/>
    <property type="project" value="UniProtKB-UniPathway"/>
</dbReference>
<comment type="pathway">
    <text evidence="1 10">Amino-acid biosynthesis; L-lysine biosynthesis via DAP pathway; (S)-tetrahydrodipicolinate from L-aspartate: step 1/4.</text>
</comment>
<evidence type="ECO:0000256" key="9">
    <source>
        <dbReference type="RuleBase" id="RU003448"/>
    </source>
</evidence>
<dbReference type="Pfam" id="PF00696">
    <property type="entry name" value="AA_kinase"/>
    <property type="match status" value="1"/>
</dbReference>
<dbReference type="SUPFAM" id="SSF53633">
    <property type="entry name" value="Carbamate kinase-like"/>
    <property type="match status" value="1"/>
</dbReference>
<dbReference type="Proteomes" id="UP000366872">
    <property type="component" value="Unassembled WGS sequence"/>
</dbReference>
<accession>A0A6C2U4K1</accession>
<dbReference type="InterPro" id="IPR002912">
    <property type="entry name" value="ACT_dom"/>
</dbReference>
<dbReference type="FunFam" id="3.30.2130.10:FF:000001">
    <property type="entry name" value="Bifunctional aspartokinase/homoserine dehydrogenase"/>
    <property type="match status" value="1"/>
</dbReference>
<evidence type="ECO:0000256" key="3">
    <source>
        <dbReference type="ARBA" id="ARBA00022679"/>
    </source>
</evidence>
<dbReference type="NCBIfam" id="TIGR00657">
    <property type="entry name" value="asp_kinases"/>
    <property type="match status" value="1"/>
</dbReference>
<dbReference type="NCBIfam" id="NF006540">
    <property type="entry name" value="PRK09034.1"/>
    <property type="match status" value="1"/>
</dbReference>
<evidence type="ECO:0000256" key="7">
    <source>
        <dbReference type="ARBA" id="ARBA00047872"/>
    </source>
</evidence>
<evidence type="ECO:0000256" key="8">
    <source>
        <dbReference type="PIRSR" id="PIRSR000726-1"/>
    </source>
</evidence>
<dbReference type="GO" id="GO:0005829">
    <property type="term" value="C:cytosol"/>
    <property type="evidence" value="ECO:0007669"/>
    <property type="project" value="TreeGrafter"/>
</dbReference>
<feature type="binding site" evidence="8">
    <location>
        <begin position="18"/>
        <end position="21"/>
    </location>
    <ligand>
        <name>ATP</name>
        <dbReference type="ChEBI" id="CHEBI:30616"/>
    </ligand>
</feature>
<sequence>MAFVSLWFKTVNSMKVVKFGGSSVANAEQISKIIDIVTADADRRIVVVSAPGKRHGDDAKVTDLLIALATAVLNGENHESALKAVVDRYAQIQHELALPKSVVETIEADLRGRIGSRGSNDLQFMDTMKASGEDNNAKLIAEAFTKKGHPAKYINPGEAGMLLSDEFGNAEVLPESFEKLAALKGESDIVIFPGFFGSTKAGDVATFPRGGSDITGAILAAAVKAEVYENFTDVDSVYAMDPRIVPNAPAIDLMTYREMRELAYAGFGVFHDEAIIPAVKHEIPICIKNTNRPEAPGTLIVPERKYEQTEVAGISSADGFCAIYIDKYMMNREVGFGRRLLQILEDEEISYEHTPSGIDNMSIILRSEELGKKEKTVVERITNELAPDAVSVEHGLALLMVVGEGMHYAVGQAAKATNALAEHGVNIEMINQGASEISMMFAVKEIDRKKAVLALGHAFFG</sequence>
<keyword evidence="6 8" id="KW-0067">ATP-binding</keyword>
<protein>
    <recommendedName>
        <fullName evidence="9">Aspartokinase</fullName>
        <ecNumber evidence="9">2.7.2.4</ecNumber>
    </recommendedName>
</protein>
<dbReference type="SUPFAM" id="SSF55021">
    <property type="entry name" value="ACT-like"/>
    <property type="match status" value="2"/>
</dbReference>
<feature type="binding site" evidence="8">
    <location>
        <position position="243"/>
    </location>
    <ligand>
        <name>ATP</name>
        <dbReference type="ChEBI" id="CHEBI:30616"/>
    </ligand>
</feature>
<evidence type="ECO:0000256" key="6">
    <source>
        <dbReference type="ARBA" id="ARBA00022840"/>
    </source>
</evidence>
<keyword evidence="4 8" id="KW-0547">Nucleotide-binding</keyword>
<evidence type="ECO:0000256" key="4">
    <source>
        <dbReference type="ARBA" id="ARBA00022741"/>
    </source>
</evidence>
<dbReference type="InterPro" id="IPR001048">
    <property type="entry name" value="Asp/Glu/Uridylate_kinase"/>
</dbReference>
<evidence type="ECO:0000259" key="11">
    <source>
        <dbReference type="PROSITE" id="PS51671"/>
    </source>
</evidence>
<comment type="pathway">
    <text evidence="10">Amino-acid biosynthesis; L-methionine biosynthesis via de novo pathway; L-homoserine from L-aspartate: step 1/3.</text>
</comment>
<reference evidence="12 13" key="1">
    <citation type="submission" date="2019-04" db="EMBL/GenBank/DDBJ databases">
        <authorList>
            <person name="Van Vliet M D."/>
        </authorList>
    </citation>
    <scope>NUCLEOTIDE SEQUENCE [LARGE SCALE GENOMIC DNA]</scope>
    <source>
        <strain evidence="12 13">F1</strain>
    </source>
</reference>
<evidence type="ECO:0000256" key="10">
    <source>
        <dbReference type="RuleBase" id="RU004249"/>
    </source>
</evidence>
<dbReference type="PANTHER" id="PTHR21499">
    <property type="entry name" value="ASPARTATE KINASE"/>
    <property type="match status" value="1"/>
</dbReference>
<dbReference type="GO" id="GO:0005524">
    <property type="term" value="F:ATP binding"/>
    <property type="evidence" value="ECO:0007669"/>
    <property type="project" value="UniProtKB-KW"/>
</dbReference>
<feature type="binding site" evidence="8">
    <location>
        <position position="133"/>
    </location>
    <ligand>
        <name>substrate</name>
    </ligand>
</feature>
<evidence type="ECO:0000313" key="12">
    <source>
        <dbReference type="EMBL" id="VGO14444.1"/>
    </source>
</evidence>
<dbReference type="GO" id="GO:0009090">
    <property type="term" value="P:homoserine biosynthetic process"/>
    <property type="evidence" value="ECO:0007669"/>
    <property type="project" value="TreeGrafter"/>
</dbReference>
<dbReference type="GO" id="GO:0004072">
    <property type="term" value="F:aspartate kinase activity"/>
    <property type="evidence" value="ECO:0007669"/>
    <property type="project" value="UniProtKB-EC"/>
</dbReference>
<dbReference type="AlphaFoldDB" id="A0A6C2U4K1"/>
<gene>
    <name evidence="12" type="primary">yclM</name>
    <name evidence="12" type="ORF">PDESU_03006</name>
</gene>
<feature type="domain" description="ACT" evidence="11">
    <location>
        <begin position="401"/>
        <end position="461"/>
    </location>
</feature>
<dbReference type="Gene3D" id="3.40.1160.10">
    <property type="entry name" value="Acetylglutamate kinase-like"/>
    <property type="match status" value="1"/>
</dbReference>
<evidence type="ECO:0000256" key="2">
    <source>
        <dbReference type="ARBA" id="ARBA00010122"/>
    </source>
</evidence>
<comment type="pathway">
    <text evidence="10">Amino-acid biosynthesis; L-threonine biosynthesis; L-threonine from L-aspartate: step 1/5.</text>
</comment>
<dbReference type="EC" id="2.7.2.4" evidence="9"/>
<evidence type="ECO:0000256" key="5">
    <source>
        <dbReference type="ARBA" id="ARBA00022777"/>
    </source>
</evidence>
<dbReference type="InterPro" id="IPR045865">
    <property type="entry name" value="ACT-like_dom_sf"/>
</dbReference>
<dbReference type="InterPro" id="IPR018042">
    <property type="entry name" value="Aspartate_kinase_CS"/>
</dbReference>
<keyword evidence="5 9" id="KW-0418">Kinase</keyword>
<dbReference type="UniPathway" id="UPA00034">
    <property type="reaction ID" value="UER00015"/>
</dbReference>
<dbReference type="FunFam" id="3.40.1160.10:FF:000027">
    <property type="entry name" value="Aspartokinase"/>
    <property type="match status" value="1"/>
</dbReference>
<organism evidence="12 13">
    <name type="scientific">Pontiella desulfatans</name>
    <dbReference type="NCBI Taxonomy" id="2750659"/>
    <lineage>
        <taxon>Bacteria</taxon>
        <taxon>Pseudomonadati</taxon>
        <taxon>Kiritimatiellota</taxon>
        <taxon>Kiritimatiellia</taxon>
        <taxon>Kiritimatiellales</taxon>
        <taxon>Pontiellaceae</taxon>
        <taxon>Pontiella</taxon>
    </lineage>
</organism>
<dbReference type="CDD" id="cd04245">
    <property type="entry name" value="AAK_AKiii-YclM-BS"/>
    <property type="match status" value="1"/>
</dbReference>
<dbReference type="UniPathway" id="UPA00051">
    <property type="reaction ID" value="UER00462"/>
</dbReference>
<feature type="binding site" evidence="8">
    <location>
        <position position="238"/>
    </location>
    <ligand>
        <name>ATP</name>
        <dbReference type="ChEBI" id="CHEBI:30616"/>
    </ligand>
</feature>
<feature type="binding site" evidence="8">
    <location>
        <begin position="232"/>
        <end position="233"/>
    </location>
    <ligand>
        <name>ATP</name>
        <dbReference type="ChEBI" id="CHEBI:30616"/>
    </ligand>
</feature>
<keyword evidence="13" id="KW-1185">Reference proteome</keyword>
<dbReference type="GO" id="GO:0009089">
    <property type="term" value="P:lysine biosynthetic process via diaminopimelate"/>
    <property type="evidence" value="ECO:0007669"/>
    <property type="project" value="UniProtKB-UniPathway"/>
</dbReference>
<dbReference type="InterPro" id="IPR036393">
    <property type="entry name" value="AceGlu_kinase-like_sf"/>
</dbReference>
<dbReference type="InterPro" id="IPR005260">
    <property type="entry name" value="Asp_kin_monofn"/>
</dbReference>
<dbReference type="InterPro" id="IPR001341">
    <property type="entry name" value="Asp_kinase"/>
</dbReference>
<dbReference type="InterPro" id="IPR054352">
    <property type="entry name" value="ACT_Aspartokinase"/>
</dbReference>